<name>A0ACB8B8X3_9AGAM</name>
<organism evidence="1 2">
    <name type="scientific">Leucogyrophana mollusca</name>
    <dbReference type="NCBI Taxonomy" id="85980"/>
    <lineage>
        <taxon>Eukaryota</taxon>
        <taxon>Fungi</taxon>
        <taxon>Dikarya</taxon>
        <taxon>Basidiomycota</taxon>
        <taxon>Agaricomycotina</taxon>
        <taxon>Agaricomycetes</taxon>
        <taxon>Agaricomycetidae</taxon>
        <taxon>Boletales</taxon>
        <taxon>Boletales incertae sedis</taxon>
        <taxon>Leucogyrophana</taxon>
    </lineage>
</organism>
<reference evidence="1" key="1">
    <citation type="journal article" date="2021" name="New Phytol.">
        <title>Evolutionary innovations through gain and loss of genes in the ectomycorrhizal Boletales.</title>
        <authorList>
            <person name="Wu G."/>
            <person name="Miyauchi S."/>
            <person name="Morin E."/>
            <person name="Kuo A."/>
            <person name="Drula E."/>
            <person name="Varga T."/>
            <person name="Kohler A."/>
            <person name="Feng B."/>
            <person name="Cao Y."/>
            <person name="Lipzen A."/>
            <person name="Daum C."/>
            <person name="Hundley H."/>
            <person name="Pangilinan J."/>
            <person name="Johnson J."/>
            <person name="Barry K."/>
            <person name="LaButti K."/>
            <person name="Ng V."/>
            <person name="Ahrendt S."/>
            <person name="Min B."/>
            <person name="Choi I.G."/>
            <person name="Park H."/>
            <person name="Plett J.M."/>
            <person name="Magnuson J."/>
            <person name="Spatafora J.W."/>
            <person name="Nagy L.G."/>
            <person name="Henrissat B."/>
            <person name="Grigoriev I.V."/>
            <person name="Yang Z.L."/>
            <person name="Xu J."/>
            <person name="Martin F.M."/>
        </authorList>
    </citation>
    <scope>NUCLEOTIDE SEQUENCE</scope>
    <source>
        <strain evidence="1">KUC20120723A-06</strain>
    </source>
</reference>
<comment type="caution">
    <text evidence="1">The sequence shown here is derived from an EMBL/GenBank/DDBJ whole genome shotgun (WGS) entry which is preliminary data.</text>
</comment>
<dbReference type="EMBL" id="MU266512">
    <property type="protein sequence ID" value="KAH7921770.1"/>
    <property type="molecule type" value="Genomic_DNA"/>
</dbReference>
<proteinExistence type="predicted"/>
<dbReference type="Proteomes" id="UP000790709">
    <property type="component" value="Unassembled WGS sequence"/>
</dbReference>
<evidence type="ECO:0000313" key="2">
    <source>
        <dbReference type="Proteomes" id="UP000790709"/>
    </source>
</evidence>
<evidence type="ECO:0000313" key="1">
    <source>
        <dbReference type="EMBL" id="KAH7921770.1"/>
    </source>
</evidence>
<sequence length="122" mass="13669">MSLVLLHALRERGVEGRLGRVFVFQGLFNFGFMSVLNLVTASFYLQENVVLHGHGLPYSESLILSDILACRLILDLRWSLTPTESTELHEQSRLVREGLRGCTSGRRRGIRGTAEVTSRAVI</sequence>
<keyword evidence="2" id="KW-1185">Reference proteome</keyword>
<accession>A0ACB8B8X3</accession>
<gene>
    <name evidence="1" type="ORF">BV22DRAFT_706280</name>
</gene>
<protein>
    <submittedName>
        <fullName evidence="1">Uncharacterized protein</fullName>
    </submittedName>
</protein>